<evidence type="ECO:0000259" key="2">
    <source>
        <dbReference type="Pfam" id="PF01171"/>
    </source>
</evidence>
<dbReference type="InterPro" id="IPR014729">
    <property type="entry name" value="Rossmann-like_a/b/a_fold"/>
</dbReference>
<dbReference type="Pfam" id="PF01171">
    <property type="entry name" value="ATP_bind_3"/>
    <property type="match status" value="1"/>
</dbReference>
<gene>
    <name evidence="3" type="ORF">H9777_01275</name>
</gene>
<dbReference type="SUPFAM" id="SSF52402">
    <property type="entry name" value="Adenine nucleotide alpha hydrolases-like"/>
    <property type="match status" value="1"/>
</dbReference>
<evidence type="ECO:0000313" key="3">
    <source>
        <dbReference type="EMBL" id="MBU3836962.1"/>
    </source>
</evidence>
<dbReference type="AlphaFoldDB" id="A0A948T9B7"/>
<dbReference type="PANTHER" id="PTHR43686">
    <property type="entry name" value="SULFURTRANSFERASE-RELATED"/>
    <property type="match status" value="1"/>
</dbReference>
<dbReference type="InterPro" id="IPR011063">
    <property type="entry name" value="TilS/TtcA_N"/>
</dbReference>
<dbReference type="PANTHER" id="PTHR43686:SF1">
    <property type="entry name" value="AMINOTRAN_5 DOMAIN-CONTAINING PROTEIN"/>
    <property type="match status" value="1"/>
</dbReference>
<reference evidence="3" key="1">
    <citation type="journal article" date="2021" name="PeerJ">
        <title>Extensive microbial diversity within the chicken gut microbiome revealed by metagenomics and culture.</title>
        <authorList>
            <person name="Gilroy R."/>
            <person name="Ravi A."/>
            <person name="Getino M."/>
            <person name="Pursley I."/>
            <person name="Horton D.L."/>
            <person name="Alikhan N.F."/>
            <person name="Baker D."/>
            <person name="Gharbi K."/>
            <person name="Hall N."/>
            <person name="Watson M."/>
            <person name="Adriaenssens E.M."/>
            <person name="Foster-Nyarko E."/>
            <person name="Jarju S."/>
            <person name="Secka A."/>
            <person name="Antonio M."/>
            <person name="Oren A."/>
            <person name="Chaudhuri R.R."/>
            <person name="La Ragione R."/>
            <person name="Hildebrand F."/>
            <person name="Pallen M.J."/>
        </authorList>
    </citation>
    <scope>NUCLEOTIDE SEQUENCE</scope>
    <source>
        <strain evidence="3">G4-2901</strain>
    </source>
</reference>
<evidence type="ECO:0000256" key="1">
    <source>
        <dbReference type="ARBA" id="ARBA00022679"/>
    </source>
</evidence>
<dbReference type="PIRSF" id="PIRSF004976">
    <property type="entry name" value="ATPase_YdaO"/>
    <property type="match status" value="1"/>
</dbReference>
<dbReference type="GO" id="GO:0016740">
    <property type="term" value="F:transferase activity"/>
    <property type="evidence" value="ECO:0007669"/>
    <property type="project" value="UniProtKB-KW"/>
</dbReference>
<dbReference type="InterPro" id="IPR035107">
    <property type="entry name" value="tRNA_thiolation_TtcA_Ctu1"/>
</dbReference>
<keyword evidence="1" id="KW-0808">Transferase</keyword>
<feature type="domain" description="tRNA(Ile)-lysidine/2-thiocytidine synthase N-terminal" evidence="2">
    <location>
        <begin position="33"/>
        <end position="189"/>
    </location>
</feature>
<name>A0A948T9B7_9BACT</name>
<accession>A0A948T9B7</accession>
<reference evidence="3" key="2">
    <citation type="submission" date="2021-04" db="EMBL/GenBank/DDBJ databases">
        <authorList>
            <person name="Gilroy R."/>
        </authorList>
    </citation>
    <scope>NUCLEOTIDE SEQUENCE</scope>
    <source>
        <strain evidence="3">G4-2901</strain>
    </source>
</reference>
<evidence type="ECO:0000313" key="4">
    <source>
        <dbReference type="Proteomes" id="UP000783796"/>
    </source>
</evidence>
<protein>
    <submittedName>
        <fullName evidence="3">tRNA 2-thiocytidine biosynthesis TtcA family protein</fullName>
    </submittedName>
</protein>
<comment type="caution">
    <text evidence="3">The sequence shown here is derived from an EMBL/GenBank/DDBJ whole genome shotgun (WGS) entry which is preliminary data.</text>
</comment>
<organism evidence="3 4">
    <name type="scientific">Candidatus Phocaeicola faecigallinarum</name>
    <dbReference type="NCBI Taxonomy" id="2838732"/>
    <lineage>
        <taxon>Bacteria</taxon>
        <taxon>Pseudomonadati</taxon>
        <taxon>Bacteroidota</taxon>
        <taxon>Bacteroidia</taxon>
        <taxon>Bacteroidales</taxon>
        <taxon>Bacteroidaceae</taxon>
        <taxon>Phocaeicola</taxon>
    </lineage>
</organism>
<dbReference type="EMBL" id="JAHLFW010000009">
    <property type="protein sequence ID" value="MBU3836962.1"/>
    <property type="molecule type" value="Genomic_DNA"/>
</dbReference>
<dbReference type="GO" id="GO:0008033">
    <property type="term" value="P:tRNA processing"/>
    <property type="evidence" value="ECO:0007669"/>
    <property type="project" value="InterPro"/>
</dbReference>
<dbReference type="Proteomes" id="UP000783796">
    <property type="component" value="Unassembled WGS sequence"/>
</dbReference>
<dbReference type="Gene3D" id="3.40.50.620">
    <property type="entry name" value="HUPs"/>
    <property type="match status" value="1"/>
</dbReference>
<dbReference type="CDD" id="cd24138">
    <property type="entry name" value="TtcA-like"/>
    <property type="match status" value="1"/>
</dbReference>
<proteinExistence type="predicted"/>
<sequence>MAKQTEEDKILYRINKRFLKGVVDYGLIRDGDKILVGLSGGKDSMALLELLALRSRIYKPRFSVIAVHVQMSNIEYKSDTAYLEEFSHSLGVPFYTYTTSFDPSTDTRKSPCFLCSWNRRKALFTVAKEHGCNKIALGHHMDDILETLLMNMTFQGAISTMPPALVMRKFDMTIIRPMCLLHESDLIEMSRIRGYRKQIKNCPYEKDSHRSDMKEVLRRLEEMNPEARYSLWSSMNNIQSDMLPIVVPPQADCDSDSSITNS</sequence>